<sequence length="78" mass="9221">MIIALHKNHGWRPAKGRQDLSGRSLRSDDGRGACRNFSFDEMFQSRHRRETKSIRAKQKEHAYRETPERRKQARLDSA</sequence>
<keyword evidence="3" id="KW-1185">Reference proteome</keyword>
<evidence type="ECO:0000256" key="1">
    <source>
        <dbReference type="SAM" id="MobiDB-lite"/>
    </source>
</evidence>
<dbReference type="EMBL" id="JAVDRL010000002">
    <property type="protein sequence ID" value="MDR6529761.1"/>
    <property type="molecule type" value="Genomic_DNA"/>
</dbReference>
<gene>
    <name evidence="2" type="ORF">J2800_000485</name>
</gene>
<feature type="compositionally biased region" description="Basic residues" evidence="1">
    <location>
        <begin position="1"/>
        <end position="15"/>
    </location>
</feature>
<name>A0ABU1MUC6_9CAUL</name>
<dbReference type="Proteomes" id="UP001262754">
    <property type="component" value="Unassembled WGS sequence"/>
</dbReference>
<evidence type="ECO:0000313" key="2">
    <source>
        <dbReference type="EMBL" id="MDR6529761.1"/>
    </source>
</evidence>
<evidence type="ECO:0000313" key="3">
    <source>
        <dbReference type="Proteomes" id="UP001262754"/>
    </source>
</evidence>
<proteinExistence type="predicted"/>
<comment type="caution">
    <text evidence="2">The sequence shown here is derived from an EMBL/GenBank/DDBJ whole genome shotgun (WGS) entry which is preliminary data.</text>
</comment>
<feature type="compositionally biased region" description="Basic and acidic residues" evidence="1">
    <location>
        <begin position="51"/>
        <end position="78"/>
    </location>
</feature>
<dbReference type="RefSeq" id="WP_156402274.1">
    <property type="nucleotide sequence ID" value="NZ_BMLD01000007.1"/>
</dbReference>
<feature type="region of interest" description="Disordered" evidence="1">
    <location>
        <begin position="46"/>
        <end position="78"/>
    </location>
</feature>
<feature type="region of interest" description="Disordered" evidence="1">
    <location>
        <begin position="1"/>
        <end position="28"/>
    </location>
</feature>
<reference evidence="2 3" key="1">
    <citation type="submission" date="2023-07" db="EMBL/GenBank/DDBJ databases">
        <title>Sorghum-associated microbial communities from plants grown in Nebraska, USA.</title>
        <authorList>
            <person name="Schachtman D."/>
        </authorList>
    </citation>
    <scope>NUCLEOTIDE SEQUENCE [LARGE SCALE GENOMIC DNA]</scope>
    <source>
        <strain evidence="2 3">DS2154</strain>
    </source>
</reference>
<organism evidence="2 3">
    <name type="scientific">Caulobacter rhizosphaerae</name>
    <dbReference type="NCBI Taxonomy" id="2010972"/>
    <lineage>
        <taxon>Bacteria</taxon>
        <taxon>Pseudomonadati</taxon>
        <taxon>Pseudomonadota</taxon>
        <taxon>Alphaproteobacteria</taxon>
        <taxon>Caulobacterales</taxon>
        <taxon>Caulobacteraceae</taxon>
        <taxon>Caulobacter</taxon>
    </lineage>
</organism>
<accession>A0ABU1MUC6</accession>
<feature type="compositionally biased region" description="Basic and acidic residues" evidence="1">
    <location>
        <begin position="16"/>
        <end position="28"/>
    </location>
</feature>
<protein>
    <submittedName>
        <fullName evidence="2">Uncharacterized protein</fullName>
    </submittedName>
</protein>